<name>A0A9P6AK39_9AGAM</name>
<comment type="caution">
    <text evidence="3">The sequence shown here is derived from an EMBL/GenBank/DDBJ whole genome shotgun (WGS) entry which is preliminary data.</text>
</comment>
<dbReference type="PANTHER" id="PTHR22932:SF1">
    <property type="entry name" value="CO-CHAPERONE PROTEIN DAF-41"/>
    <property type="match status" value="1"/>
</dbReference>
<evidence type="ECO:0000259" key="2">
    <source>
        <dbReference type="PROSITE" id="PS51203"/>
    </source>
</evidence>
<dbReference type="GO" id="GO:0051131">
    <property type="term" value="P:chaperone-mediated protein complex assembly"/>
    <property type="evidence" value="ECO:0007669"/>
    <property type="project" value="TreeGrafter"/>
</dbReference>
<dbReference type="PANTHER" id="PTHR22932">
    <property type="entry name" value="TELOMERASE-BINDING PROTEIN P23 HSP90 CO-CHAPERONE"/>
    <property type="match status" value="1"/>
</dbReference>
<dbReference type="SUPFAM" id="SSF49764">
    <property type="entry name" value="HSP20-like chaperones"/>
    <property type="match status" value="1"/>
</dbReference>
<sequence length="112" mass="12601">MVTTLHPELLWAQRSSESDADKNIVYLTVNLPDIVETTLKYQLTDAGFSITAKTGNPSQGIPEKEYAASIEFFAPVESDVGLTRKSFSSRSLAFILQKKEKNSEYWPRLTKD</sequence>
<dbReference type="GO" id="GO:0051879">
    <property type="term" value="F:Hsp90 protein binding"/>
    <property type="evidence" value="ECO:0007669"/>
    <property type="project" value="InterPro"/>
</dbReference>
<feature type="domain" description="CS" evidence="2">
    <location>
        <begin position="4"/>
        <end position="110"/>
    </location>
</feature>
<dbReference type="GO" id="GO:0005634">
    <property type="term" value="C:nucleus"/>
    <property type="evidence" value="ECO:0007669"/>
    <property type="project" value="TreeGrafter"/>
</dbReference>
<organism evidence="3 4">
    <name type="scientific">Hydnum rufescens UP504</name>
    <dbReference type="NCBI Taxonomy" id="1448309"/>
    <lineage>
        <taxon>Eukaryota</taxon>
        <taxon>Fungi</taxon>
        <taxon>Dikarya</taxon>
        <taxon>Basidiomycota</taxon>
        <taxon>Agaricomycotina</taxon>
        <taxon>Agaricomycetes</taxon>
        <taxon>Cantharellales</taxon>
        <taxon>Hydnaceae</taxon>
        <taxon>Hydnum</taxon>
    </lineage>
</organism>
<dbReference type="PROSITE" id="PS51203">
    <property type="entry name" value="CS"/>
    <property type="match status" value="1"/>
</dbReference>
<dbReference type="GO" id="GO:0051087">
    <property type="term" value="F:protein-folding chaperone binding"/>
    <property type="evidence" value="ECO:0007669"/>
    <property type="project" value="TreeGrafter"/>
</dbReference>
<reference evidence="3" key="1">
    <citation type="journal article" date="2020" name="Nat. Commun.">
        <title>Large-scale genome sequencing of mycorrhizal fungi provides insights into the early evolution of symbiotic traits.</title>
        <authorList>
            <person name="Miyauchi S."/>
            <person name="Kiss E."/>
            <person name="Kuo A."/>
            <person name="Drula E."/>
            <person name="Kohler A."/>
            <person name="Sanchez-Garcia M."/>
            <person name="Morin E."/>
            <person name="Andreopoulos B."/>
            <person name="Barry K.W."/>
            <person name="Bonito G."/>
            <person name="Buee M."/>
            <person name="Carver A."/>
            <person name="Chen C."/>
            <person name="Cichocki N."/>
            <person name="Clum A."/>
            <person name="Culley D."/>
            <person name="Crous P.W."/>
            <person name="Fauchery L."/>
            <person name="Girlanda M."/>
            <person name="Hayes R.D."/>
            <person name="Keri Z."/>
            <person name="LaButti K."/>
            <person name="Lipzen A."/>
            <person name="Lombard V."/>
            <person name="Magnuson J."/>
            <person name="Maillard F."/>
            <person name="Murat C."/>
            <person name="Nolan M."/>
            <person name="Ohm R.A."/>
            <person name="Pangilinan J."/>
            <person name="Pereira M.F."/>
            <person name="Perotto S."/>
            <person name="Peter M."/>
            <person name="Pfister S."/>
            <person name="Riley R."/>
            <person name="Sitrit Y."/>
            <person name="Stielow J.B."/>
            <person name="Szollosi G."/>
            <person name="Zifcakova L."/>
            <person name="Stursova M."/>
            <person name="Spatafora J.W."/>
            <person name="Tedersoo L."/>
            <person name="Vaario L.M."/>
            <person name="Yamada A."/>
            <person name="Yan M."/>
            <person name="Wang P."/>
            <person name="Xu J."/>
            <person name="Bruns T."/>
            <person name="Baldrian P."/>
            <person name="Vilgalys R."/>
            <person name="Dunand C."/>
            <person name="Henrissat B."/>
            <person name="Grigoriev I.V."/>
            <person name="Hibbett D."/>
            <person name="Nagy L.G."/>
            <person name="Martin F.M."/>
        </authorList>
    </citation>
    <scope>NUCLEOTIDE SEQUENCE</scope>
    <source>
        <strain evidence="3">UP504</strain>
    </source>
</reference>
<comment type="similarity">
    <text evidence="1">Belongs to the p23/wos2 family.</text>
</comment>
<dbReference type="GO" id="GO:0006457">
    <property type="term" value="P:protein folding"/>
    <property type="evidence" value="ECO:0007669"/>
    <property type="project" value="TreeGrafter"/>
</dbReference>
<dbReference type="EMBL" id="MU129084">
    <property type="protein sequence ID" value="KAF9507319.1"/>
    <property type="molecule type" value="Genomic_DNA"/>
</dbReference>
<keyword evidence="4" id="KW-1185">Reference proteome</keyword>
<dbReference type="OrthoDB" id="1564555at2759"/>
<dbReference type="InterPro" id="IPR007052">
    <property type="entry name" value="CS_dom"/>
</dbReference>
<protein>
    <recommendedName>
        <fullName evidence="2">CS domain-containing protein</fullName>
    </recommendedName>
</protein>
<dbReference type="InterPro" id="IPR008978">
    <property type="entry name" value="HSP20-like_chaperone"/>
</dbReference>
<evidence type="ECO:0000313" key="3">
    <source>
        <dbReference type="EMBL" id="KAF9507319.1"/>
    </source>
</evidence>
<dbReference type="AlphaFoldDB" id="A0A9P6AK39"/>
<accession>A0A9P6AK39</accession>
<dbReference type="InterPro" id="IPR045250">
    <property type="entry name" value="p23-like"/>
</dbReference>
<dbReference type="GO" id="GO:0005829">
    <property type="term" value="C:cytosol"/>
    <property type="evidence" value="ECO:0007669"/>
    <property type="project" value="TreeGrafter"/>
</dbReference>
<gene>
    <name evidence="3" type="ORF">BS47DRAFT_1304140</name>
</gene>
<dbReference type="Gene3D" id="2.60.40.790">
    <property type="match status" value="1"/>
</dbReference>
<proteinExistence type="inferred from homology"/>
<evidence type="ECO:0000313" key="4">
    <source>
        <dbReference type="Proteomes" id="UP000886523"/>
    </source>
</evidence>
<dbReference type="Proteomes" id="UP000886523">
    <property type="component" value="Unassembled WGS sequence"/>
</dbReference>
<evidence type="ECO:0000256" key="1">
    <source>
        <dbReference type="ARBA" id="ARBA00025733"/>
    </source>
</evidence>